<gene>
    <name evidence="3" type="ORF">B5M47_02800</name>
</gene>
<evidence type="ECO:0000259" key="2">
    <source>
        <dbReference type="Pfam" id="PF13439"/>
    </source>
</evidence>
<dbReference type="InterPro" id="IPR028098">
    <property type="entry name" value="Glyco_trans_4-like_N"/>
</dbReference>
<dbReference type="Pfam" id="PF13439">
    <property type="entry name" value="Glyco_transf_4"/>
    <property type="match status" value="1"/>
</dbReference>
<sequence length="361" mass="41702">MRIAQVTSLQESVPPVDKNGLEFVVHFLTEGLIARGHEVTLFGTGDSKTSARLHVLWPTAVSRDLFGSKMDGAYFSRWSHEAAYLRSNEFDLIHTHDVCGMFWALLQSPLVVTVHSPVERVIPPYKKHFPRRYWPYMGNLENKLRDTYLVFISESQRRHYPKGRHHFVVHNGIPVDDFTFCLNPDSYFAFLGYMNPAKGAHVAIEAARRAQVELRIAGKINTYLDREYFKEKIEPALDGRKIRFLGPLRYFEKIEFLRKARAVFVPVQWEEPFGLVMVEAMACGTPVIALNRGAVPEIVVNKKTGFVCENVEEMVEAVKKIDQIDRRVCREHVEKNFSVEKMVEGYEKVYEQVIEDFEGRF</sequence>
<feature type="domain" description="Glycosyl transferase family 1" evidence="1">
    <location>
        <begin position="186"/>
        <end position="321"/>
    </location>
</feature>
<dbReference type="EMBL" id="MZGJ01000015">
    <property type="protein sequence ID" value="OQX50885.1"/>
    <property type="molecule type" value="Genomic_DNA"/>
</dbReference>
<dbReference type="STRING" id="1968527.B5M47_02800"/>
<evidence type="ECO:0000259" key="1">
    <source>
        <dbReference type="Pfam" id="PF00534"/>
    </source>
</evidence>
<dbReference type="Gene3D" id="3.40.50.2000">
    <property type="entry name" value="Glycogen Phosphorylase B"/>
    <property type="match status" value="2"/>
</dbReference>
<dbReference type="PANTHER" id="PTHR12526:SF595">
    <property type="entry name" value="BLL5217 PROTEIN"/>
    <property type="match status" value="1"/>
</dbReference>
<dbReference type="Proteomes" id="UP000192520">
    <property type="component" value="Unassembled WGS sequence"/>
</dbReference>
<evidence type="ECO:0000313" key="3">
    <source>
        <dbReference type="EMBL" id="OQX50885.1"/>
    </source>
</evidence>
<reference evidence="4" key="1">
    <citation type="submission" date="2017-03" db="EMBL/GenBank/DDBJ databases">
        <title>Novel pathways for hydrocarbon cycling and metabolic interdependencies in hydrothermal sediment communities.</title>
        <authorList>
            <person name="Dombrowski N."/>
            <person name="Seitz K."/>
            <person name="Teske A."/>
            <person name="Baker B."/>
        </authorList>
    </citation>
    <scope>NUCLEOTIDE SEQUENCE [LARGE SCALE GENOMIC DNA]</scope>
</reference>
<protein>
    <recommendedName>
        <fullName evidence="5">Glycosyl transferase</fullName>
    </recommendedName>
</protein>
<evidence type="ECO:0008006" key="5">
    <source>
        <dbReference type="Google" id="ProtNLM"/>
    </source>
</evidence>
<dbReference type="Pfam" id="PF00534">
    <property type="entry name" value="Glycos_transf_1"/>
    <property type="match status" value="1"/>
</dbReference>
<accession>A0A1W9NXK0</accession>
<dbReference type="SUPFAM" id="SSF53756">
    <property type="entry name" value="UDP-Glycosyltransferase/glycogen phosphorylase"/>
    <property type="match status" value="1"/>
</dbReference>
<comment type="caution">
    <text evidence="3">The sequence shown here is derived from an EMBL/GenBank/DDBJ whole genome shotgun (WGS) entry which is preliminary data.</text>
</comment>
<proteinExistence type="predicted"/>
<dbReference type="AlphaFoldDB" id="A0A1W9NXK0"/>
<feature type="domain" description="Glycosyltransferase subfamily 4-like N-terminal" evidence="2">
    <location>
        <begin position="19"/>
        <end position="176"/>
    </location>
</feature>
<dbReference type="CDD" id="cd03802">
    <property type="entry name" value="GT4_AviGT4-like"/>
    <property type="match status" value="1"/>
</dbReference>
<dbReference type="PANTHER" id="PTHR12526">
    <property type="entry name" value="GLYCOSYLTRANSFERASE"/>
    <property type="match status" value="1"/>
</dbReference>
<evidence type="ECO:0000313" key="4">
    <source>
        <dbReference type="Proteomes" id="UP000192520"/>
    </source>
</evidence>
<dbReference type="InterPro" id="IPR001296">
    <property type="entry name" value="Glyco_trans_1"/>
</dbReference>
<name>A0A1W9NXK0_UNCC3</name>
<dbReference type="GO" id="GO:0016757">
    <property type="term" value="F:glycosyltransferase activity"/>
    <property type="evidence" value="ECO:0007669"/>
    <property type="project" value="InterPro"/>
</dbReference>
<organism evidence="3 4">
    <name type="scientific">candidate division CPR3 bacterium 4484_211</name>
    <dbReference type="NCBI Taxonomy" id="1968527"/>
    <lineage>
        <taxon>Bacteria</taxon>
        <taxon>Bacteria division CPR3</taxon>
    </lineage>
</organism>